<dbReference type="AlphaFoldDB" id="A0A9N8HAN9"/>
<comment type="caution">
    <text evidence="5">The sequence shown here is derived from an EMBL/GenBank/DDBJ whole genome shotgun (WGS) entry which is preliminary data.</text>
</comment>
<feature type="region of interest" description="Disordered" evidence="3">
    <location>
        <begin position="75"/>
        <end position="96"/>
    </location>
</feature>
<evidence type="ECO:0000259" key="4">
    <source>
        <dbReference type="PROSITE" id="PS50002"/>
    </source>
</evidence>
<feature type="region of interest" description="Disordered" evidence="3">
    <location>
        <begin position="173"/>
        <end position="193"/>
    </location>
</feature>
<name>A0A9N8HAN9_9STRA</name>
<organism evidence="5 6">
    <name type="scientific">Seminavis robusta</name>
    <dbReference type="NCBI Taxonomy" id="568900"/>
    <lineage>
        <taxon>Eukaryota</taxon>
        <taxon>Sar</taxon>
        <taxon>Stramenopiles</taxon>
        <taxon>Ochrophyta</taxon>
        <taxon>Bacillariophyta</taxon>
        <taxon>Bacillariophyceae</taxon>
        <taxon>Bacillariophycidae</taxon>
        <taxon>Naviculales</taxon>
        <taxon>Naviculaceae</taxon>
        <taxon>Seminavis</taxon>
    </lineage>
</organism>
<keyword evidence="1 2" id="KW-0728">SH3 domain</keyword>
<proteinExistence type="predicted"/>
<feature type="compositionally biased region" description="Low complexity" evidence="3">
    <location>
        <begin position="173"/>
        <end position="187"/>
    </location>
</feature>
<keyword evidence="6" id="KW-1185">Reference proteome</keyword>
<gene>
    <name evidence="5" type="ORF">SEMRO_248_G098390.1</name>
</gene>
<feature type="compositionally biased region" description="Basic and acidic residues" evidence="3">
    <location>
        <begin position="258"/>
        <end position="268"/>
    </location>
</feature>
<protein>
    <recommendedName>
        <fullName evidence="4">SH3 domain-containing protein</fullName>
    </recommendedName>
</protein>
<evidence type="ECO:0000313" key="5">
    <source>
        <dbReference type="EMBL" id="CAB9505932.1"/>
    </source>
</evidence>
<dbReference type="InterPro" id="IPR036028">
    <property type="entry name" value="SH3-like_dom_sf"/>
</dbReference>
<dbReference type="SMART" id="SM00326">
    <property type="entry name" value="SH3"/>
    <property type="match status" value="1"/>
</dbReference>
<dbReference type="PROSITE" id="PS50002">
    <property type="entry name" value="SH3"/>
    <property type="match status" value="1"/>
</dbReference>
<evidence type="ECO:0000256" key="3">
    <source>
        <dbReference type="SAM" id="MobiDB-lite"/>
    </source>
</evidence>
<evidence type="ECO:0000313" key="6">
    <source>
        <dbReference type="Proteomes" id="UP001153069"/>
    </source>
</evidence>
<feature type="region of interest" description="Disordered" evidence="3">
    <location>
        <begin position="127"/>
        <end position="147"/>
    </location>
</feature>
<evidence type="ECO:0000256" key="2">
    <source>
        <dbReference type="PROSITE-ProRule" id="PRU00192"/>
    </source>
</evidence>
<evidence type="ECO:0000256" key="1">
    <source>
        <dbReference type="ARBA" id="ARBA00022443"/>
    </source>
</evidence>
<dbReference type="Gene3D" id="2.30.30.40">
    <property type="entry name" value="SH3 Domains"/>
    <property type="match status" value="1"/>
</dbReference>
<sequence length="277" mass="30665">MKVISKYPFQAVPGMQQLSFPAGATIRAKNQSNQGGWMYGSYAGQSGWFPESYVERYGGMPAAPSMPLTPVYERQSVAAPDSPRGNRERTFTQDGQEEMEGDAFNMMGGNPGELFEGAPKPYYHKQQEVQEEPDTTPSFLKDKEEEPVDIYRHGPTRKHIFHRAEYTPVQITSAPAPRTPTTSKSTKVAPVGLSPTTAGDFWKAHPGRADQSASPEQAAELEKAFEGLRDSETIAIVPEEKKSKFPYIPKSLKKAAKKSKEGMKEALHRFPAPTQRA</sequence>
<dbReference type="Proteomes" id="UP001153069">
    <property type="component" value="Unassembled WGS sequence"/>
</dbReference>
<dbReference type="InterPro" id="IPR001452">
    <property type="entry name" value="SH3_domain"/>
</dbReference>
<feature type="domain" description="SH3" evidence="4">
    <location>
        <begin position="1"/>
        <end position="59"/>
    </location>
</feature>
<dbReference type="OrthoDB" id="10254720at2759"/>
<feature type="region of interest" description="Disordered" evidence="3">
    <location>
        <begin position="254"/>
        <end position="277"/>
    </location>
</feature>
<accession>A0A9N8HAN9</accession>
<reference evidence="5" key="1">
    <citation type="submission" date="2020-06" db="EMBL/GenBank/DDBJ databases">
        <authorList>
            <consortium name="Plant Systems Biology data submission"/>
        </authorList>
    </citation>
    <scope>NUCLEOTIDE SEQUENCE</scope>
    <source>
        <strain evidence="5">D6</strain>
    </source>
</reference>
<dbReference type="Pfam" id="PF14604">
    <property type="entry name" value="SH3_9"/>
    <property type="match status" value="1"/>
</dbReference>
<dbReference type="SUPFAM" id="SSF50044">
    <property type="entry name" value="SH3-domain"/>
    <property type="match status" value="1"/>
</dbReference>
<dbReference type="EMBL" id="CAICTM010000247">
    <property type="protein sequence ID" value="CAB9505932.1"/>
    <property type="molecule type" value="Genomic_DNA"/>
</dbReference>